<organism evidence="1 2">
    <name type="scientific">Candidatus Terrybacteria bacterium RIFCSPHIGHO2_01_FULL_48_17</name>
    <dbReference type="NCBI Taxonomy" id="1802362"/>
    <lineage>
        <taxon>Bacteria</taxon>
        <taxon>Candidatus Terryibacteriota</taxon>
    </lineage>
</organism>
<accession>A0A1G2PL69</accession>
<evidence type="ECO:0000313" key="1">
    <source>
        <dbReference type="EMBL" id="OHA49095.1"/>
    </source>
</evidence>
<proteinExistence type="predicted"/>
<gene>
    <name evidence="1" type="ORF">A2806_02045</name>
</gene>
<comment type="caution">
    <text evidence="1">The sequence shown here is derived from an EMBL/GenBank/DDBJ whole genome shotgun (WGS) entry which is preliminary data.</text>
</comment>
<dbReference type="Proteomes" id="UP000177629">
    <property type="component" value="Unassembled WGS sequence"/>
</dbReference>
<reference evidence="1 2" key="1">
    <citation type="journal article" date="2016" name="Nat. Commun.">
        <title>Thousands of microbial genomes shed light on interconnected biogeochemical processes in an aquifer system.</title>
        <authorList>
            <person name="Anantharaman K."/>
            <person name="Brown C.T."/>
            <person name="Hug L.A."/>
            <person name="Sharon I."/>
            <person name="Castelle C.J."/>
            <person name="Probst A.J."/>
            <person name="Thomas B.C."/>
            <person name="Singh A."/>
            <person name="Wilkins M.J."/>
            <person name="Karaoz U."/>
            <person name="Brodie E.L."/>
            <person name="Williams K.H."/>
            <person name="Hubbard S.S."/>
            <person name="Banfield J.F."/>
        </authorList>
    </citation>
    <scope>NUCLEOTIDE SEQUENCE [LARGE SCALE GENOMIC DNA]</scope>
</reference>
<dbReference type="EMBL" id="MHSS01000001">
    <property type="protein sequence ID" value="OHA49095.1"/>
    <property type="molecule type" value="Genomic_DNA"/>
</dbReference>
<evidence type="ECO:0000313" key="2">
    <source>
        <dbReference type="Proteomes" id="UP000177629"/>
    </source>
</evidence>
<protein>
    <submittedName>
        <fullName evidence="1">Uncharacterized protein</fullName>
    </submittedName>
</protein>
<dbReference type="AlphaFoldDB" id="A0A1G2PL69"/>
<sequence>MSNEFPIPNDQNDLGTLDFDLGHSSQGEVMVFVNPSWYFAADAGTLTLTSETLNSEGLLASLLESIGATLKDGVLAFRELVVDTLTARRVATDEIELRDKATGQLYCTWIENGEWQKTKGGCDN</sequence>
<name>A0A1G2PL69_9BACT</name>